<reference evidence="2 3" key="1">
    <citation type="submission" date="2024-10" db="EMBL/GenBank/DDBJ databases">
        <title>The Natural Products Discovery Center: Release of the First 8490 Sequenced Strains for Exploring Actinobacteria Biosynthetic Diversity.</title>
        <authorList>
            <person name="Kalkreuter E."/>
            <person name="Kautsar S.A."/>
            <person name="Yang D."/>
            <person name="Bader C.D."/>
            <person name="Teijaro C.N."/>
            <person name="Fluegel L."/>
            <person name="Davis C.M."/>
            <person name="Simpson J.R."/>
            <person name="Lauterbach L."/>
            <person name="Steele A.D."/>
            <person name="Gui C."/>
            <person name="Meng S."/>
            <person name="Li G."/>
            <person name="Viehrig K."/>
            <person name="Ye F."/>
            <person name="Su P."/>
            <person name="Kiefer A.F."/>
            <person name="Nichols A."/>
            <person name="Cepeda A.J."/>
            <person name="Yan W."/>
            <person name="Fan B."/>
            <person name="Jiang Y."/>
            <person name="Adhikari A."/>
            <person name="Zheng C.-J."/>
            <person name="Schuster L."/>
            <person name="Cowan T.M."/>
            <person name="Smanski M.J."/>
            <person name="Chevrette M.G."/>
            <person name="De Carvalho L.P.S."/>
            <person name="Shen B."/>
        </authorList>
    </citation>
    <scope>NUCLEOTIDE SEQUENCE [LARGE SCALE GENOMIC DNA]</scope>
    <source>
        <strain evidence="2 3">NPDC049639</strain>
    </source>
</reference>
<evidence type="ECO:0000313" key="2">
    <source>
        <dbReference type="EMBL" id="MFI7588332.1"/>
    </source>
</evidence>
<organism evidence="2 3">
    <name type="scientific">Spongisporangium articulatum</name>
    <dbReference type="NCBI Taxonomy" id="3362603"/>
    <lineage>
        <taxon>Bacteria</taxon>
        <taxon>Bacillati</taxon>
        <taxon>Actinomycetota</taxon>
        <taxon>Actinomycetes</taxon>
        <taxon>Kineosporiales</taxon>
        <taxon>Kineosporiaceae</taxon>
        <taxon>Spongisporangium</taxon>
    </lineage>
</organism>
<protein>
    <recommendedName>
        <fullName evidence="4">Small CPxCG-related zinc finger protein</fullName>
    </recommendedName>
</protein>
<dbReference type="Proteomes" id="UP001612915">
    <property type="component" value="Unassembled WGS sequence"/>
</dbReference>
<evidence type="ECO:0008006" key="4">
    <source>
        <dbReference type="Google" id="ProtNLM"/>
    </source>
</evidence>
<evidence type="ECO:0000256" key="1">
    <source>
        <dbReference type="SAM" id="MobiDB-lite"/>
    </source>
</evidence>
<feature type="region of interest" description="Disordered" evidence="1">
    <location>
        <begin position="1"/>
        <end position="20"/>
    </location>
</feature>
<dbReference type="RefSeq" id="WP_398281698.1">
    <property type="nucleotide sequence ID" value="NZ_JBITLV010000004.1"/>
</dbReference>
<evidence type="ECO:0000313" key="3">
    <source>
        <dbReference type="Proteomes" id="UP001612915"/>
    </source>
</evidence>
<dbReference type="EMBL" id="JBITLV010000004">
    <property type="protein sequence ID" value="MFI7588332.1"/>
    <property type="molecule type" value="Genomic_DNA"/>
</dbReference>
<comment type="caution">
    <text evidence="2">The sequence shown here is derived from an EMBL/GenBank/DDBJ whole genome shotgun (WGS) entry which is preliminary data.</text>
</comment>
<accession>A0ABW8ART9</accession>
<feature type="compositionally biased region" description="Polar residues" evidence="1">
    <location>
        <begin position="1"/>
        <end position="17"/>
    </location>
</feature>
<sequence>MTGSPENRPSATATAQPLSAVGLARIPHQADREISCRHCGTTTSAHIARLSGAWSVVDDRPLWDCDACTRSHLREFETTDR</sequence>
<name>A0ABW8ART9_9ACTN</name>
<keyword evidence="3" id="KW-1185">Reference proteome</keyword>
<proteinExistence type="predicted"/>
<gene>
    <name evidence="2" type="ORF">ACIB24_14780</name>
</gene>